<sequence>MDNSDIVKMQLHELYMKFLHQQELQEQSESEALLAEIQHSLSGGASLHLTEIHVISCIGQNEPINVTAIAEKMSISKGNISKICSKLMKEDWIRKTQLSDNKKEIYFRLTAAGKKAFMLHEQLHGRAQQLFVRFLDRYDGEQLSFLKRVLMDGIASLEAGELRIRPSQAAGERES</sequence>
<proteinExistence type="predicted"/>
<accession>A0AAP9DWC9</accession>
<dbReference type="InterPro" id="IPR052067">
    <property type="entry name" value="Metal_resp_HTH_trans_reg"/>
</dbReference>
<evidence type="ECO:0000313" key="7">
    <source>
        <dbReference type="Proteomes" id="UP000315377"/>
    </source>
</evidence>
<keyword evidence="3" id="KW-0804">Transcription</keyword>
<dbReference type="Pfam" id="PF01047">
    <property type="entry name" value="MarR"/>
    <property type="match status" value="1"/>
</dbReference>
<dbReference type="EMBL" id="CP041405">
    <property type="protein sequence ID" value="QDM45580.1"/>
    <property type="molecule type" value="Genomic_DNA"/>
</dbReference>
<evidence type="ECO:0000313" key="5">
    <source>
        <dbReference type="EMBL" id="MCY9610853.1"/>
    </source>
</evidence>
<keyword evidence="2" id="KW-0238">DNA-binding</keyword>
<dbReference type="EMBL" id="JAMDMM010000064">
    <property type="protein sequence ID" value="MCY9610853.1"/>
    <property type="molecule type" value="Genomic_DNA"/>
</dbReference>
<dbReference type="Proteomes" id="UP000315377">
    <property type="component" value="Chromosome"/>
</dbReference>
<dbReference type="PANTHER" id="PTHR35790">
    <property type="entry name" value="HTH-TYPE TRANSCRIPTIONAL REGULATOR PCHR"/>
    <property type="match status" value="1"/>
</dbReference>
<dbReference type="InterPro" id="IPR036390">
    <property type="entry name" value="WH_DNA-bd_sf"/>
</dbReference>
<protein>
    <submittedName>
        <fullName evidence="6">MarR family transcriptional regulator</fullName>
    </submittedName>
</protein>
<dbReference type="InterPro" id="IPR000835">
    <property type="entry name" value="HTH_MarR-typ"/>
</dbReference>
<evidence type="ECO:0000313" key="8">
    <source>
        <dbReference type="Proteomes" id="UP001209276"/>
    </source>
</evidence>
<dbReference type="Gene3D" id="1.10.10.10">
    <property type="entry name" value="Winged helix-like DNA-binding domain superfamily/Winged helix DNA-binding domain"/>
    <property type="match status" value="1"/>
</dbReference>
<dbReference type="AlphaFoldDB" id="A0AAP9DWC9"/>
<evidence type="ECO:0000256" key="2">
    <source>
        <dbReference type="ARBA" id="ARBA00023125"/>
    </source>
</evidence>
<organism evidence="6 7">
    <name type="scientific">Paenibacillus thiaminolyticus</name>
    <name type="common">Bacillus thiaminolyticus</name>
    <dbReference type="NCBI Taxonomy" id="49283"/>
    <lineage>
        <taxon>Bacteria</taxon>
        <taxon>Bacillati</taxon>
        <taxon>Bacillota</taxon>
        <taxon>Bacilli</taxon>
        <taxon>Bacillales</taxon>
        <taxon>Paenibacillaceae</taxon>
        <taxon>Paenibacillus</taxon>
    </lineage>
</organism>
<name>A0AAP9DWC9_PANTH</name>
<keyword evidence="8" id="KW-1185">Reference proteome</keyword>
<keyword evidence="1" id="KW-0805">Transcription regulation</keyword>
<evidence type="ECO:0000256" key="1">
    <source>
        <dbReference type="ARBA" id="ARBA00023015"/>
    </source>
</evidence>
<evidence type="ECO:0000259" key="4">
    <source>
        <dbReference type="PROSITE" id="PS50995"/>
    </source>
</evidence>
<dbReference type="PANTHER" id="PTHR35790:SF4">
    <property type="entry name" value="HTH-TYPE TRANSCRIPTIONAL REGULATOR PCHR"/>
    <property type="match status" value="1"/>
</dbReference>
<dbReference type="SUPFAM" id="SSF46785">
    <property type="entry name" value="Winged helix' DNA-binding domain"/>
    <property type="match status" value="1"/>
</dbReference>
<reference evidence="6 7" key="1">
    <citation type="submission" date="2019-07" db="EMBL/GenBank/DDBJ databases">
        <title>Paenibacillus thiaminolyticus NRRL B-4156.</title>
        <authorList>
            <person name="Hehnly C."/>
            <person name="Zhang L."/>
        </authorList>
    </citation>
    <scope>NUCLEOTIDE SEQUENCE [LARGE SCALE GENOMIC DNA]</scope>
    <source>
        <strain evidence="6 7">NRRL B-4156</strain>
    </source>
</reference>
<gene>
    <name evidence="6" type="ORF">FLT43_20450</name>
    <name evidence="5" type="ORF">M5W83_27280</name>
</gene>
<dbReference type="Proteomes" id="UP001209276">
    <property type="component" value="Unassembled WGS sequence"/>
</dbReference>
<evidence type="ECO:0000256" key="3">
    <source>
        <dbReference type="ARBA" id="ARBA00023163"/>
    </source>
</evidence>
<reference evidence="5 8" key="2">
    <citation type="submission" date="2022-05" db="EMBL/GenBank/DDBJ databases">
        <title>Genome Sequencing of Bee-Associated Microbes.</title>
        <authorList>
            <person name="Dunlap C."/>
        </authorList>
    </citation>
    <scope>NUCLEOTIDE SEQUENCE [LARGE SCALE GENOMIC DNA]</scope>
    <source>
        <strain evidence="5 8">NRRL B-14613</strain>
    </source>
</reference>
<evidence type="ECO:0000313" key="6">
    <source>
        <dbReference type="EMBL" id="QDM45580.1"/>
    </source>
</evidence>
<feature type="domain" description="HTH marR-type" evidence="4">
    <location>
        <begin position="12"/>
        <end position="152"/>
    </location>
</feature>
<dbReference type="GO" id="GO:0003677">
    <property type="term" value="F:DNA binding"/>
    <property type="evidence" value="ECO:0007669"/>
    <property type="project" value="UniProtKB-KW"/>
</dbReference>
<dbReference type="InterPro" id="IPR036388">
    <property type="entry name" value="WH-like_DNA-bd_sf"/>
</dbReference>
<dbReference type="GeneID" id="76998333"/>
<dbReference type="RefSeq" id="WP_087442804.1">
    <property type="nucleotide sequence ID" value="NZ_CABMNB010000027.1"/>
</dbReference>
<dbReference type="GO" id="GO:0003700">
    <property type="term" value="F:DNA-binding transcription factor activity"/>
    <property type="evidence" value="ECO:0007669"/>
    <property type="project" value="InterPro"/>
</dbReference>
<dbReference type="SMART" id="SM00347">
    <property type="entry name" value="HTH_MARR"/>
    <property type="match status" value="1"/>
</dbReference>
<dbReference type="PROSITE" id="PS50995">
    <property type="entry name" value="HTH_MARR_2"/>
    <property type="match status" value="1"/>
</dbReference>